<protein>
    <submittedName>
        <fullName evidence="3">Transposase</fullName>
    </submittedName>
</protein>
<dbReference type="PATRIC" id="fig|864069.3.peg.7525"/>
<evidence type="ECO:0000259" key="2">
    <source>
        <dbReference type="Pfam" id="PF01710"/>
    </source>
</evidence>
<feature type="domain" description="Transposase Synechocystis PCC 6803" evidence="2">
    <location>
        <begin position="4"/>
        <end position="47"/>
    </location>
</feature>
<organism evidence="3 4">
    <name type="scientific">Microvirga lotononidis</name>
    <dbReference type="NCBI Taxonomy" id="864069"/>
    <lineage>
        <taxon>Bacteria</taxon>
        <taxon>Pseudomonadati</taxon>
        <taxon>Pseudomonadota</taxon>
        <taxon>Alphaproteobacteria</taxon>
        <taxon>Hyphomicrobiales</taxon>
        <taxon>Methylobacteriaceae</taxon>
        <taxon>Microvirga</taxon>
    </lineage>
</organism>
<dbReference type="HOGENOM" id="CLU_056788_2_3_5"/>
<keyword evidence="4" id="KW-1185">Reference proteome</keyword>
<sequence>MGHCYSLDLRVRVADFVEAGHSCRAAAGHFDVSESFAIKLVRRTRDTGSPAPARQGRPPGGGKLVPYESFLIQTVEAEPAITMPELAARLLEEHGVVAAPAMLSRYLCRRGFSYKKSPDGGRVRTRRRAG</sequence>
<evidence type="ECO:0000313" key="3">
    <source>
        <dbReference type="EMBL" id="EIM24372.1"/>
    </source>
</evidence>
<feature type="region of interest" description="Disordered" evidence="1">
    <location>
        <begin position="43"/>
        <end position="62"/>
    </location>
</feature>
<evidence type="ECO:0000313" key="4">
    <source>
        <dbReference type="Proteomes" id="UP000003947"/>
    </source>
</evidence>
<dbReference type="eggNOG" id="COG3415">
    <property type="taxonomic scope" value="Bacteria"/>
</dbReference>
<dbReference type="SUPFAM" id="SSF46689">
    <property type="entry name" value="Homeodomain-like"/>
    <property type="match status" value="1"/>
</dbReference>
<accession>I4YK80</accession>
<proteinExistence type="predicted"/>
<evidence type="ECO:0000256" key="1">
    <source>
        <dbReference type="SAM" id="MobiDB-lite"/>
    </source>
</evidence>
<dbReference type="STRING" id="864069.MicloDRAFT_00070250"/>
<name>I4YK80_9HYPH</name>
<dbReference type="InterPro" id="IPR002622">
    <property type="entry name" value="Transposase_14"/>
</dbReference>
<dbReference type="AlphaFoldDB" id="I4YK80"/>
<reference evidence="3 4" key="1">
    <citation type="submission" date="2012-02" db="EMBL/GenBank/DDBJ databases">
        <title>Improved High-Quality Draft sequence of Microvirga sp. WSM3557.</title>
        <authorList>
            <consortium name="US DOE Joint Genome Institute"/>
            <person name="Lucas S."/>
            <person name="Han J."/>
            <person name="Lapidus A."/>
            <person name="Cheng J.-F."/>
            <person name="Goodwin L."/>
            <person name="Pitluck S."/>
            <person name="Peters L."/>
            <person name="Zhang X."/>
            <person name="Detter J.C."/>
            <person name="Han C."/>
            <person name="Tapia R."/>
            <person name="Land M."/>
            <person name="Hauser L."/>
            <person name="Kyrpides N."/>
            <person name="Ivanova N."/>
            <person name="Pagani I."/>
            <person name="Brau L."/>
            <person name="Yates R."/>
            <person name="O'Hara G."/>
            <person name="Rui T."/>
            <person name="Howieson J."/>
            <person name="Reeve W."/>
            <person name="Woyke T."/>
        </authorList>
    </citation>
    <scope>NUCLEOTIDE SEQUENCE [LARGE SCALE GENOMIC DNA]</scope>
    <source>
        <strain evidence="3 4">WSM3557</strain>
    </source>
</reference>
<dbReference type="EMBL" id="JH660649">
    <property type="protein sequence ID" value="EIM24372.1"/>
    <property type="molecule type" value="Genomic_DNA"/>
</dbReference>
<gene>
    <name evidence="3" type="ORF">MicloDRAFT_00070250</name>
</gene>
<dbReference type="Proteomes" id="UP000003947">
    <property type="component" value="Unassembled WGS sequence"/>
</dbReference>
<dbReference type="Pfam" id="PF01710">
    <property type="entry name" value="HTH_Tnp_IS630"/>
    <property type="match status" value="1"/>
</dbReference>
<dbReference type="InterPro" id="IPR009057">
    <property type="entry name" value="Homeodomain-like_sf"/>
</dbReference>